<sequence length="89" mass="9692">MCRGAAGAAAFRHEPGPSQAALKGEKYHPGKGRPFAAEGGYKKLAARRGGHSATRRAFCAYSKKIPRFNRRISRRSACEKPRGPLVLQL</sequence>
<reference evidence="2 3" key="1">
    <citation type="submission" date="2018-06" db="EMBL/GenBank/DDBJ databases">
        <title>Noncontiguous genome sequence of Ruminococcaceae bacterium ASD2818.</title>
        <authorList>
            <person name="Chaplin A.V."/>
            <person name="Sokolova S.R."/>
            <person name="Kochetkova T.O."/>
            <person name="Goltsov A.Y."/>
            <person name="Trofimov D.Y."/>
            <person name="Efimov B.A."/>
        </authorList>
    </citation>
    <scope>NUCLEOTIDE SEQUENCE [LARGE SCALE GENOMIC DNA]</scope>
    <source>
        <strain evidence="2 3">ASD2818</strain>
    </source>
</reference>
<protein>
    <submittedName>
        <fullName evidence="2">Uncharacterized protein</fullName>
    </submittedName>
</protein>
<evidence type="ECO:0000313" key="3">
    <source>
        <dbReference type="Proteomes" id="UP000249377"/>
    </source>
</evidence>
<keyword evidence="3" id="KW-1185">Reference proteome</keyword>
<dbReference type="AlphaFoldDB" id="A0A328UE04"/>
<evidence type="ECO:0000313" key="2">
    <source>
        <dbReference type="EMBL" id="RAQ28753.1"/>
    </source>
</evidence>
<feature type="region of interest" description="Disordered" evidence="1">
    <location>
        <begin position="1"/>
        <end position="28"/>
    </location>
</feature>
<name>A0A328UE04_9FIRM</name>
<organism evidence="2 3">
    <name type="scientific">Hydrogeniiclostridium mannosilyticum</name>
    <dbReference type="NCBI Taxonomy" id="2764322"/>
    <lineage>
        <taxon>Bacteria</taxon>
        <taxon>Bacillati</taxon>
        <taxon>Bacillota</taxon>
        <taxon>Clostridia</taxon>
        <taxon>Eubacteriales</taxon>
        <taxon>Acutalibacteraceae</taxon>
        <taxon>Hydrogeniiclostridium</taxon>
    </lineage>
</organism>
<dbReference type="EMBL" id="QLYR01000004">
    <property type="protein sequence ID" value="RAQ28753.1"/>
    <property type="molecule type" value="Genomic_DNA"/>
</dbReference>
<comment type="caution">
    <text evidence="2">The sequence shown here is derived from an EMBL/GenBank/DDBJ whole genome shotgun (WGS) entry which is preliminary data.</text>
</comment>
<evidence type="ECO:0000256" key="1">
    <source>
        <dbReference type="SAM" id="MobiDB-lite"/>
    </source>
</evidence>
<gene>
    <name evidence="2" type="ORF">DPQ25_08145</name>
</gene>
<proteinExistence type="predicted"/>
<accession>A0A328UE04</accession>
<dbReference type="Proteomes" id="UP000249377">
    <property type="component" value="Unassembled WGS sequence"/>
</dbReference>